<keyword evidence="2" id="KW-1133">Transmembrane helix</keyword>
<keyword evidence="4" id="KW-1185">Reference proteome</keyword>
<name>A0A238FB44_9BASI</name>
<gene>
    <name evidence="3" type="ORF">BQ2448_1819</name>
</gene>
<protein>
    <submittedName>
        <fullName evidence="3">BQ2448_1819 protein</fullName>
    </submittedName>
</protein>
<organism evidence="3 4">
    <name type="scientific">Microbotryum intermedium</name>
    <dbReference type="NCBI Taxonomy" id="269621"/>
    <lineage>
        <taxon>Eukaryota</taxon>
        <taxon>Fungi</taxon>
        <taxon>Dikarya</taxon>
        <taxon>Basidiomycota</taxon>
        <taxon>Pucciniomycotina</taxon>
        <taxon>Microbotryomycetes</taxon>
        <taxon>Microbotryales</taxon>
        <taxon>Microbotryaceae</taxon>
        <taxon>Microbotryum</taxon>
    </lineage>
</organism>
<feature type="transmembrane region" description="Helical" evidence="2">
    <location>
        <begin position="47"/>
        <end position="68"/>
    </location>
</feature>
<feature type="transmembrane region" description="Helical" evidence="2">
    <location>
        <begin position="17"/>
        <end position="35"/>
    </location>
</feature>
<evidence type="ECO:0000256" key="2">
    <source>
        <dbReference type="SAM" id="Phobius"/>
    </source>
</evidence>
<evidence type="ECO:0000256" key="1">
    <source>
        <dbReference type="SAM" id="MobiDB-lite"/>
    </source>
</evidence>
<keyword evidence="2" id="KW-0472">Membrane</keyword>
<reference evidence="4" key="1">
    <citation type="submission" date="2016-09" db="EMBL/GenBank/DDBJ databases">
        <authorList>
            <person name="Jeantristanb JTB J.-T."/>
            <person name="Ricardo R."/>
        </authorList>
    </citation>
    <scope>NUCLEOTIDE SEQUENCE [LARGE SCALE GENOMIC DNA]</scope>
</reference>
<dbReference type="EMBL" id="FMSP01000005">
    <property type="protein sequence ID" value="SCV70425.1"/>
    <property type="molecule type" value="Genomic_DNA"/>
</dbReference>
<feature type="region of interest" description="Disordered" evidence="1">
    <location>
        <begin position="323"/>
        <end position="346"/>
    </location>
</feature>
<dbReference type="Proteomes" id="UP000198372">
    <property type="component" value="Unassembled WGS sequence"/>
</dbReference>
<dbReference type="OrthoDB" id="2536347at2759"/>
<keyword evidence="2" id="KW-0812">Transmembrane</keyword>
<feature type="compositionally biased region" description="Basic and acidic residues" evidence="1">
    <location>
        <begin position="331"/>
        <end position="341"/>
    </location>
</feature>
<feature type="transmembrane region" description="Helical" evidence="2">
    <location>
        <begin position="198"/>
        <end position="221"/>
    </location>
</feature>
<feature type="transmembrane region" description="Helical" evidence="2">
    <location>
        <begin position="151"/>
        <end position="178"/>
    </location>
</feature>
<feature type="transmembrane region" description="Helical" evidence="2">
    <location>
        <begin position="117"/>
        <end position="145"/>
    </location>
</feature>
<feature type="transmembrane region" description="Helical" evidence="2">
    <location>
        <begin position="88"/>
        <end position="105"/>
    </location>
</feature>
<dbReference type="AlphaFoldDB" id="A0A238FB44"/>
<proteinExistence type="predicted"/>
<sequence length="395" mass="43593">MEWAPQVSVEMMAQHRAYLQPMLWAFLIGSVLTFCQERHSAKRFESTVVIVGTGLTTAALALEWHRAYSYFIQHGGDPTYKLAFHAEDYAWTILCALCNIMLARRTNSVPWRSSQSWVFLGAALVFMLGELATALGVAISGILYGNDPARWVMIGQLSIALALLAVALDLITSAVLIVRIKRLMRTVDASRNRPFEALVRLACATGSLTALVAIIGAILYITVWATSNVSAVIAWLPFMARARNGARHSDSPEPSSNQGLRESRAPASLCARSVGAKLDTSAFERLTHAKSSRKDWPTSTVKDSTVEERKIGSCDDLEKAVSDYDQADQEPQERPKYESPFDKQALPKTRPVHKLPRTISLSSLRRASSTSIARHPAPVTVQQVMVKVDRQTVIE</sequence>
<accession>A0A238FB44</accession>
<evidence type="ECO:0000313" key="4">
    <source>
        <dbReference type="Proteomes" id="UP000198372"/>
    </source>
</evidence>
<evidence type="ECO:0000313" key="3">
    <source>
        <dbReference type="EMBL" id="SCV70425.1"/>
    </source>
</evidence>